<accession>A0A3N2C869</accession>
<dbReference type="SUPFAM" id="SSF53850">
    <property type="entry name" value="Periplasmic binding protein-like II"/>
    <property type="match status" value="1"/>
</dbReference>
<evidence type="ECO:0000313" key="4">
    <source>
        <dbReference type="EMBL" id="ROR83667.1"/>
    </source>
</evidence>
<dbReference type="PROSITE" id="PS51318">
    <property type="entry name" value="TAT"/>
    <property type="match status" value="1"/>
</dbReference>
<dbReference type="GO" id="GO:0042956">
    <property type="term" value="P:maltodextrin transmembrane transport"/>
    <property type="evidence" value="ECO:0007669"/>
    <property type="project" value="TreeGrafter"/>
</dbReference>
<dbReference type="InterPro" id="IPR006059">
    <property type="entry name" value="SBP"/>
</dbReference>
<evidence type="ECO:0000313" key="5">
    <source>
        <dbReference type="Proteomes" id="UP000266915"/>
    </source>
</evidence>
<dbReference type="GO" id="GO:0055052">
    <property type="term" value="C:ATP-binding cassette (ABC) transporter complex, substrate-binding subunit-containing"/>
    <property type="evidence" value="ECO:0007669"/>
    <property type="project" value="TreeGrafter"/>
</dbReference>
<dbReference type="PANTHER" id="PTHR30061:SF50">
    <property type="entry name" value="MALTOSE_MALTODEXTRIN-BINDING PERIPLASMIC PROTEIN"/>
    <property type="match status" value="1"/>
</dbReference>
<keyword evidence="3" id="KW-0732">Signal</keyword>
<gene>
    <name evidence="4" type="ORF">EDD42_3781</name>
</gene>
<dbReference type="Proteomes" id="UP000266915">
    <property type="component" value="Unassembled WGS sequence"/>
</dbReference>
<dbReference type="PANTHER" id="PTHR30061">
    <property type="entry name" value="MALTOSE-BINDING PERIPLASMIC PROTEIN"/>
    <property type="match status" value="1"/>
</dbReference>
<comment type="similarity">
    <text evidence="1">Belongs to the bacterial solute-binding protein 1 family.</text>
</comment>
<sequence>MSHTTPSFATAAQQTVITRRRALQFLGIGVAAATLAGCAPTGAAPGAGSIPKATAGGTATDFDFASWSLTEKASAPAIQSLLQKYEGKAKIDVGEVSFPYNEYINQLMLQVRGGQFSGVAHVDVAWLGSLASLGKLQDVSGLTEGRGYTKAGLTAATFDGVQYGLPWTIGAIGLVTNQAILDQAGIGEFPTTIDEFEGSLKQLKGLGNGMIPYAASTKAAQLKDILIWMQTFGSPLVDGDTVTIGDDASIEAVTWYKSLYDQGLIAADVDRFDARSLFAQGRTAIYDDAIVGRSAVTGESPDPDFASKLQPVARPVLKQGDTPRALVWGGALAVVDGPAAGTAADFAQWVTSDPETVLEDFAARGLPPATEDALNSDAVKDDSFATNFSDRITKTSSTNPFWKFVQYSQIETKIAEKVQAVLVGQEQPAEAMKAAGAAAQKLVG</sequence>
<keyword evidence="5" id="KW-1185">Reference proteome</keyword>
<name>A0A3N2C869_9MICO</name>
<keyword evidence="2" id="KW-0813">Transport</keyword>
<dbReference type="AlphaFoldDB" id="A0A3N2C869"/>
<evidence type="ECO:0000256" key="3">
    <source>
        <dbReference type="ARBA" id="ARBA00022729"/>
    </source>
</evidence>
<protein>
    <submittedName>
        <fullName evidence="4">Carbohydrate ABC transporter substrate-binding protein (CUT1 family)</fullName>
    </submittedName>
</protein>
<evidence type="ECO:0000256" key="2">
    <source>
        <dbReference type="ARBA" id="ARBA00022448"/>
    </source>
</evidence>
<dbReference type="GO" id="GO:0015768">
    <property type="term" value="P:maltose transport"/>
    <property type="evidence" value="ECO:0007669"/>
    <property type="project" value="TreeGrafter"/>
</dbReference>
<comment type="caution">
    <text evidence="4">The sequence shown here is derived from an EMBL/GenBank/DDBJ whole genome shotgun (WGS) entry which is preliminary data.</text>
</comment>
<reference evidence="4 5" key="1">
    <citation type="submission" date="2018-11" db="EMBL/GenBank/DDBJ databases">
        <title>Sequencing the genomes of 1000 actinobacteria strains.</title>
        <authorList>
            <person name="Klenk H.-P."/>
        </authorList>
    </citation>
    <scope>NUCLEOTIDE SEQUENCE [LARGE SCALE GENOMIC DNA]</scope>
    <source>
        <strain evidence="4 5">DSM 14012</strain>
    </source>
</reference>
<dbReference type="EMBL" id="RKHL01000001">
    <property type="protein sequence ID" value="ROR83667.1"/>
    <property type="molecule type" value="Genomic_DNA"/>
</dbReference>
<organism evidence="4 5">
    <name type="scientific">Plantibacter flavus</name>
    <dbReference type="NCBI Taxonomy" id="150123"/>
    <lineage>
        <taxon>Bacteria</taxon>
        <taxon>Bacillati</taxon>
        <taxon>Actinomycetota</taxon>
        <taxon>Actinomycetes</taxon>
        <taxon>Micrococcales</taxon>
        <taxon>Microbacteriaceae</taxon>
        <taxon>Plantibacter</taxon>
    </lineage>
</organism>
<dbReference type="Gene3D" id="3.40.190.10">
    <property type="entry name" value="Periplasmic binding protein-like II"/>
    <property type="match status" value="1"/>
</dbReference>
<dbReference type="Pfam" id="PF13416">
    <property type="entry name" value="SBP_bac_8"/>
    <property type="match status" value="1"/>
</dbReference>
<dbReference type="GO" id="GO:1901982">
    <property type="term" value="F:maltose binding"/>
    <property type="evidence" value="ECO:0007669"/>
    <property type="project" value="TreeGrafter"/>
</dbReference>
<dbReference type="RefSeq" id="WP_085511462.1">
    <property type="nucleotide sequence ID" value="NZ_FXAP01000002.1"/>
</dbReference>
<proteinExistence type="inferred from homology"/>
<dbReference type="InterPro" id="IPR006311">
    <property type="entry name" value="TAT_signal"/>
</dbReference>
<evidence type="ECO:0000256" key="1">
    <source>
        <dbReference type="ARBA" id="ARBA00008520"/>
    </source>
</evidence>